<dbReference type="InterPro" id="IPR000944">
    <property type="entry name" value="Tscrpt_reg_Rrf2"/>
</dbReference>
<accession>C2KUU9</accession>
<dbReference type="GO" id="GO:0005829">
    <property type="term" value="C:cytosol"/>
    <property type="evidence" value="ECO:0007669"/>
    <property type="project" value="TreeGrafter"/>
</dbReference>
<dbReference type="InterPro" id="IPR036388">
    <property type="entry name" value="WH-like_DNA-bd_sf"/>
</dbReference>
<dbReference type="PANTHER" id="PTHR33221">
    <property type="entry name" value="WINGED HELIX-TURN-HELIX TRANSCRIPTIONAL REGULATOR, RRF2 FAMILY"/>
    <property type="match status" value="1"/>
</dbReference>
<dbReference type="STRING" id="585501.HMPREF6123_0268"/>
<comment type="caution">
    <text evidence="1">The sequence shown here is derived from an EMBL/GenBank/DDBJ whole genome shotgun (WGS) entry which is preliminary data.</text>
</comment>
<dbReference type="FunCoup" id="C2KUU9">
    <property type="interactions" value="4"/>
</dbReference>
<feature type="non-terminal residue" evidence="1">
    <location>
        <position position="1"/>
    </location>
</feature>
<organism evidence="1 2">
    <name type="scientific">Oribacterium sinus F0268</name>
    <dbReference type="NCBI Taxonomy" id="585501"/>
    <lineage>
        <taxon>Bacteria</taxon>
        <taxon>Bacillati</taxon>
        <taxon>Bacillota</taxon>
        <taxon>Clostridia</taxon>
        <taxon>Lachnospirales</taxon>
        <taxon>Lachnospiraceae</taxon>
        <taxon>Oribacterium</taxon>
    </lineage>
</organism>
<evidence type="ECO:0000313" key="1">
    <source>
        <dbReference type="EMBL" id="EEJ52469.1"/>
    </source>
</evidence>
<sequence>EQIANSVGTNASYIRKLTTRLSKAGIIEGRKGISGFRLLKPAREISLLEIYKSIMEVKQVHIFDIHQNPNDECIVGRSIKPTLEGMFRSMEKQMEAELAGMSLEDCMNAMRKELKEKE</sequence>
<name>C2KUU9_9FIRM</name>
<dbReference type="Proteomes" id="UP000004121">
    <property type="component" value="Unassembled WGS sequence"/>
</dbReference>
<reference evidence="1 2" key="1">
    <citation type="submission" date="2009-04" db="EMBL/GenBank/DDBJ databases">
        <authorList>
            <person name="Qin X."/>
            <person name="Bachman B."/>
            <person name="Battles P."/>
            <person name="Bell A."/>
            <person name="Bess C."/>
            <person name="Bickham C."/>
            <person name="Chaboub L."/>
            <person name="Chen D."/>
            <person name="Coyle M."/>
            <person name="Deiros D.R."/>
            <person name="Dinh H."/>
            <person name="Forbes L."/>
            <person name="Fowler G."/>
            <person name="Francisco L."/>
            <person name="Fu Q."/>
            <person name="Gubbala S."/>
            <person name="Hale W."/>
            <person name="Han Y."/>
            <person name="Hemphill L."/>
            <person name="Highlander S.K."/>
            <person name="Hirani K."/>
            <person name="Hogues M."/>
            <person name="Jackson L."/>
            <person name="Jakkamsetti A."/>
            <person name="Javaid M."/>
            <person name="Jiang H."/>
            <person name="Korchina V."/>
            <person name="Kovar C."/>
            <person name="Lara F."/>
            <person name="Lee S."/>
            <person name="Mata R."/>
            <person name="Mathew T."/>
            <person name="Moen C."/>
            <person name="Morales K."/>
            <person name="Munidasa M."/>
            <person name="Nazareth L."/>
            <person name="Ngo R."/>
            <person name="Nguyen L."/>
            <person name="Okwuonu G."/>
            <person name="Ongeri F."/>
            <person name="Patil S."/>
            <person name="Petrosino J."/>
            <person name="Pham C."/>
            <person name="Pham P."/>
            <person name="Pu L.-L."/>
            <person name="Puazo M."/>
            <person name="Raj R."/>
            <person name="Reid J."/>
            <person name="Rouhana J."/>
            <person name="Saada N."/>
            <person name="Shang Y."/>
            <person name="Simmons D."/>
            <person name="Thornton R."/>
            <person name="Warren J."/>
            <person name="Weissenberger G."/>
            <person name="Zhang J."/>
            <person name="Zhang L."/>
            <person name="Zhou C."/>
            <person name="Zhu D."/>
            <person name="Muzny D."/>
            <person name="Worley K."/>
            <person name="Gibbs R."/>
        </authorList>
    </citation>
    <scope>NUCLEOTIDE SEQUENCE [LARGE SCALE GENOMIC DNA]</scope>
    <source>
        <strain evidence="1 2">F0268</strain>
    </source>
</reference>
<dbReference type="SUPFAM" id="SSF46785">
    <property type="entry name" value="Winged helix' DNA-binding domain"/>
    <property type="match status" value="1"/>
</dbReference>
<protein>
    <submittedName>
        <fullName evidence="1">Transcriptional regulator</fullName>
    </submittedName>
</protein>
<dbReference type="PROSITE" id="PS51197">
    <property type="entry name" value="HTH_RRF2_2"/>
    <property type="match status" value="1"/>
</dbReference>
<dbReference type="Gene3D" id="1.10.10.10">
    <property type="entry name" value="Winged helix-like DNA-binding domain superfamily/Winged helix DNA-binding domain"/>
    <property type="match status" value="1"/>
</dbReference>
<dbReference type="GO" id="GO:0003700">
    <property type="term" value="F:DNA-binding transcription factor activity"/>
    <property type="evidence" value="ECO:0007669"/>
    <property type="project" value="TreeGrafter"/>
</dbReference>
<proteinExistence type="predicted"/>
<dbReference type="InterPro" id="IPR036390">
    <property type="entry name" value="WH_DNA-bd_sf"/>
</dbReference>
<dbReference type="HOGENOM" id="CLU_2066421_0_0_9"/>
<dbReference type="AlphaFoldDB" id="C2KUU9"/>
<dbReference type="eggNOG" id="COG1959">
    <property type="taxonomic scope" value="Bacteria"/>
</dbReference>
<dbReference type="Pfam" id="PF02082">
    <property type="entry name" value="Rrf2"/>
    <property type="match status" value="1"/>
</dbReference>
<dbReference type="InParanoid" id="C2KUU9"/>
<dbReference type="PANTHER" id="PTHR33221:SF15">
    <property type="entry name" value="HTH-TYPE TRANSCRIPTIONAL REGULATOR YWGB-RELATED"/>
    <property type="match status" value="1"/>
</dbReference>
<dbReference type="EMBL" id="ACKX01000027">
    <property type="protein sequence ID" value="EEJ52469.1"/>
    <property type="molecule type" value="Genomic_DNA"/>
</dbReference>
<dbReference type="RefSeq" id="WP_007157803.1">
    <property type="nucleotide sequence ID" value="NZ_GG668535.1"/>
</dbReference>
<gene>
    <name evidence="1" type="ORF">HMPREF6123_0268</name>
</gene>
<keyword evidence="2" id="KW-1185">Reference proteome</keyword>
<evidence type="ECO:0000313" key="2">
    <source>
        <dbReference type="Proteomes" id="UP000004121"/>
    </source>
</evidence>